<protein>
    <submittedName>
        <fullName evidence="1">Uncharacterized protein</fullName>
    </submittedName>
</protein>
<evidence type="ECO:0000313" key="1">
    <source>
        <dbReference type="EMBL" id="TQB75745.1"/>
    </source>
</evidence>
<organism evidence="1 2">
    <name type="scientific">Monascus purpureus</name>
    <name type="common">Red mold</name>
    <name type="synonym">Monascus anka</name>
    <dbReference type="NCBI Taxonomy" id="5098"/>
    <lineage>
        <taxon>Eukaryota</taxon>
        <taxon>Fungi</taxon>
        <taxon>Dikarya</taxon>
        <taxon>Ascomycota</taxon>
        <taxon>Pezizomycotina</taxon>
        <taxon>Eurotiomycetes</taxon>
        <taxon>Eurotiomycetidae</taxon>
        <taxon>Eurotiales</taxon>
        <taxon>Aspergillaceae</taxon>
        <taxon>Monascus</taxon>
    </lineage>
</organism>
<accession>A0A507R073</accession>
<reference evidence="1 2" key="1">
    <citation type="submission" date="2019-06" db="EMBL/GenBank/DDBJ databases">
        <title>Wine fermentation using esterase from Monascus purpureus.</title>
        <authorList>
            <person name="Geng C."/>
            <person name="Zhang Y."/>
        </authorList>
    </citation>
    <scope>NUCLEOTIDE SEQUENCE [LARGE SCALE GENOMIC DNA]</scope>
    <source>
        <strain evidence="1">HQ1</strain>
    </source>
</reference>
<dbReference type="OrthoDB" id="4499271at2759"/>
<keyword evidence="2" id="KW-1185">Reference proteome</keyword>
<dbReference type="AlphaFoldDB" id="A0A507R073"/>
<dbReference type="Proteomes" id="UP000319663">
    <property type="component" value="Unassembled WGS sequence"/>
</dbReference>
<evidence type="ECO:0000313" key="2">
    <source>
        <dbReference type="Proteomes" id="UP000319663"/>
    </source>
</evidence>
<comment type="caution">
    <text evidence="1">The sequence shown here is derived from an EMBL/GenBank/DDBJ whole genome shotgun (WGS) entry which is preliminary data.</text>
</comment>
<gene>
    <name evidence="1" type="ORF">MPDQ_002045</name>
</gene>
<name>A0A507R073_MONPU</name>
<proteinExistence type="predicted"/>
<dbReference type="EMBL" id="VIFY01000016">
    <property type="protein sequence ID" value="TQB75745.1"/>
    <property type="molecule type" value="Genomic_DNA"/>
</dbReference>
<sequence length="158" mass="18448">MTCGIFLYRKSRLFWTFPDPPVGRPPPNDPFYRLTSDARIQNAHLTARGPSPADYYPVKMPDLTQYTETMFLLRIRDIAGQQTLVRWGVELNHLVGALSDRNANMKFDDLSEPCREWLVRRIDRQYDLHMDGDQGYRFEHEVYAVMKEKNELPPSTPG</sequence>